<keyword evidence="8" id="KW-0784">Thiamine biosynthesis</keyword>
<evidence type="ECO:0000256" key="2">
    <source>
        <dbReference type="ARBA" id="ARBA00004948"/>
    </source>
</evidence>
<comment type="function">
    <text evidence="1">Responsible for the formation of the pyrimidine heterocycle in the thiamine biosynthesis pathway. Catalyzes the formation of hydroxymethylpyrimidine phosphate (HMP-P) from histidine and pyridoxal phosphate (PLP). The protein uses PLP and the active site histidine to form HMP-P, generating an inactive enzyme. The enzyme can only undergo a single turnover, which suggests it is a suicide enzyme.</text>
</comment>
<dbReference type="PANTHER" id="PTHR31528">
    <property type="entry name" value="4-AMINO-5-HYDROXYMETHYL-2-METHYLPYRIMIDINE PHOSPHATE SYNTHASE THI11-RELATED"/>
    <property type="match status" value="1"/>
</dbReference>
<accession>A0A3D8JVF4</accession>
<feature type="chain" id="PRO_5017788174" description="Thiamine pyrimidine synthase" evidence="12">
    <location>
        <begin position="33"/>
        <end position="345"/>
    </location>
</feature>
<keyword evidence="7" id="KW-0663">Pyridoxal phosphate</keyword>
<keyword evidence="9" id="KW-0408">Iron</keyword>
<dbReference type="PANTHER" id="PTHR31528:SF1">
    <property type="entry name" value="4-AMINO-5-HYDROXYMETHYL-2-METHYLPYRIMIDINE PHOSPHATE SYNTHASE THI11-RELATED"/>
    <property type="match status" value="1"/>
</dbReference>
<dbReference type="RefSeq" id="WP_115535759.1">
    <property type="nucleotide sequence ID" value="NZ_QRGA01000013.1"/>
</dbReference>
<dbReference type="InterPro" id="IPR015168">
    <property type="entry name" value="SsuA/THI5"/>
</dbReference>
<evidence type="ECO:0000256" key="4">
    <source>
        <dbReference type="ARBA" id="ARBA00011738"/>
    </source>
</evidence>
<dbReference type="GO" id="GO:0009228">
    <property type="term" value="P:thiamine biosynthetic process"/>
    <property type="evidence" value="ECO:0007669"/>
    <property type="project" value="UniProtKB-KW"/>
</dbReference>
<evidence type="ECO:0000256" key="11">
    <source>
        <dbReference type="ARBA" id="ARBA00048179"/>
    </source>
</evidence>
<comment type="pathway">
    <text evidence="2">Cofactor biosynthesis; thiamine diphosphate biosynthesis.</text>
</comment>
<evidence type="ECO:0000313" key="15">
    <source>
        <dbReference type="Proteomes" id="UP000256838"/>
    </source>
</evidence>
<feature type="signal peptide" evidence="12">
    <location>
        <begin position="1"/>
        <end position="32"/>
    </location>
</feature>
<proteinExistence type="inferred from homology"/>
<keyword evidence="6" id="KW-0479">Metal-binding</keyword>
<protein>
    <recommendedName>
        <fullName evidence="10">Thiamine pyrimidine synthase</fullName>
    </recommendedName>
</protein>
<dbReference type="GO" id="GO:0046872">
    <property type="term" value="F:metal ion binding"/>
    <property type="evidence" value="ECO:0007669"/>
    <property type="project" value="UniProtKB-KW"/>
</dbReference>
<comment type="subunit">
    <text evidence="4">Homodimer.</text>
</comment>
<evidence type="ECO:0000256" key="5">
    <source>
        <dbReference type="ARBA" id="ARBA00022679"/>
    </source>
</evidence>
<dbReference type="GO" id="GO:0016740">
    <property type="term" value="F:transferase activity"/>
    <property type="evidence" value="ECO:0007669"/>
    <property type="project" value="UniProtKB-KW"/>
</dbReference>
<dbReference type="InterPro" id="IPR027939">
    <property type="entry name" value="NMT1/THI5"/>
</dbReference>
<dbReference type="EMBL" id="QRGA01000013">
    <property type="protein sequence ID" value="RDU96705.1"/>
    <property type="molecule type" value="Genomic_DNA"/>
</dbReference>
<sequence length="345" mass="37380">MFERVMALARKFPLLAAGLGLVCVLAAKAAQAAPAPATPPAVKVRVNLAWLPQGSTGGILLALSKGFYRDEGLDVTVMRGYGGQRTVNEVDQGLFEFGYGDPVSVALNRAHGGHTVLVGAVNTRWPGAMCYLERPGFKVTSLKDLQGLTLGGGNASAVQNIVPAWLEQNGMAPGAIKLVRLDPAVINTALLQKRIDLSECWEGASLPVQAALAQRAGRQLGKVFYRDFGLDMMGSGLITTDTYIARHPDVVKRFVDATYRGYALMRDHPREAADAIAVQYPILDRSILLQQIEQTDALIADDSAHHRMGWLRPERMDATARFVSRAFNLGGKVHAGDLYTNRFVQ</sequence>
<evidence type="ECO:0000256" key="12">
    <source>
        <dbReference type="SAM" id="SignalP"/>
    </source>
</evidence>
<keyword evidence="15" id="KW-1185">Reference proteome</keyword>
<dbReference type="Proteomes" id="UP000256838">
    <property type="component" value="Unassembled WGS sequence"/>
</dbReference>
<comment type="catalytic activity">
    <reaction evidence="11">
        <text>N(6)-(pyridoxal phosphate)-L-lysyl-[4-amino-5-hydroxymethyl-2-methylpyrimidine phosphate synthase] + L-histidyl-[4-amino-5-hydroxymethyl-2-methylpyrimidine phosphate synthase] + 2 Fe(3+) + 4 H2O = L-lysyl-[4-amino-5-hydroxymethyl-2-methylpyrimidine phosphate synthase] + (2S)-2-amino-5-hydroxy-4-oxopentanoyl-[4-amino-5-hydroxymethyl-2-methylpyrimidine phosphate synthase] + 4-amino-2-methyl-5-(phosphooxymethyl)pyrimidine + 3-oxopropanoate + 2 Fe(2+) + 2 H(+)</text>
        <dbReference type="Rhea" id="RHEA:65756"/>
        <dbReference type="Rhea" id="RHEA-COMP:16892"/>
        <dbReference type="Rhea" id="RHEA-COMP:16893"/>
        <dbReference type="Rhea" id="RHEA-COMP:16894"/>
        <dbReference type="Rhea" id="RHEA-COMP:16895"/>
        <dbReference type="ChEBI" id="CHEBI:15377"/>
        <dbReference type="ChEBI" id="CHEBI:15378"/>
        <dbReference type="ChEBI" id="CHEBI:29033"/>
        <dbReference type="ChEBI" id="CHEBI:29034"/>
        <dbReference type="ChEBI" id="CHEBI:29969"/>
        <dbReference type="ChEBI" id="CHEBI:29979"/>
        <dbReference type="ChEBI" id="CHEBI:33190"/>
        <dbReference type="ChEBI" id="CHEBI:58354"/>
        <dbReference type="ChEBI" id="CHEBI:143915"/>
        <dbReference type="ChEBI" id="CHEBI:157692"/>
    </reaction>
    <physiologicalReaction direction="left-to-right" evidence="11">
        <dbReference type="Rhea" id="RHEA:65757"/>
    </physiologicalReaction>
</comment>
<feature type="domain" description="SsuA/THI5-like" evidence="13">
    <location>
        <begin position="57"/>
        <end position="272"/>
    </location>
</feature>
<name>A0A3D8JVF4_9BURK</name>
<dbReference type="AlphaFoldDB" id="A0A3D8JVF4"/>
<evidence type="ECO:0000259" key="13">
    <source>
        <dbReference type="Pfam" id="PF09084"/>
    </source>
</evidence>
<dbReference type="Pfam" id="PF09084">
    <property type="entry name" value="NMT1"/>
    <property type="match status" value="1"/>
</dbReference>
<evidence type="ECO:0000313" key="14">
    <source>
        <dbReference type="EMBL" id="RDU96705.1"/>
    </source>
</evidence>
<keyword evidence="12" id="KW-0732">Signal</keyword>
<evidence type="ECO:0000256" key="10">
    <source>
        <dbReference type="ARBA" id="ARBA00033171"/>
    </source>
</evidence>
<evidence type="ECO:0000256" key="1">
    <source>
        <dbReference type="ARBA" id="ARBA00003469"/>
    </source>
</evidence>
<comment type="caution">
    <text evidence="14">The sequence shown here is derived from an EMBL/GenBank/DDBJ whole genome shotgun (WGS) entry which is preliminary data.</text>
</comment>
<dbReference type="SUPFAM" id="SSF53850">
    <property type="entry name" value="Periplasmic binding protein-like II"/>
    <property type="match status" value="1"/>
</dbReference>
<dbReference type="Gene3D" id="3.40.190.10">
    <property type="entry name" value="Periplasmic binding protein-like II"/>
    <property type="match status" value="2"/>
</dbReference>
<organism evidence="14 15">
    <name type="scientific">Trinickia dinghuensis</name>
    <dbReference type="NCBI Taxonomy" id="2291023"/>
    <lineage>
        <taxon>Bacteria</taxon>
        <taxon>Pseudomonadati</taxon>
        <taxon>Pseudomonadota</taxon>
        <taxon>Betaproteobacteria</taxon>
        <taxon>Burkholderiales</taxon>
        <taxon>Burkholderiaceae</taxon>
        <taxon>Trinickia</taxon>
    </lineage>
</organism>
<reference evidence="14 15" key="1">
    <citation type="submission" date="2018-08" db="EMBL/GenBank/DDBJ databases">
        <title>Paraburkholderia sp. DHOM06 isolated from forest soil.</title>
        <authorList>
            <person name="Gao Z.-H."/>
            <person name="Qiu L.-H."/>
        </authorList>
    </citation>
    <scope>NUCLEOTIDE SEQUENCE [LARGE SCALE GENOMIC DNA]</scope>
    <source>
        <strain evidence="14 15">DHOM06</strain>
    </source>
</reference>
<gene>
    <name evidence="14" type="ORF">DWV00_22155</name>
</gene>
<keyword evidence="5" id="KW-0808">Transferase</keyword>
<evidence type="ECO:0000256" key="7">
    <source>
        <dbReference type="ARBA" id="ARBA00022898"/>
    </source>
</evidence>
<evidence type="ECO:0000256" key="3">
    <source>
        <dbReference type="ARBA" id="ARBA00009406"/>
    </source>
</evidence>
<comment type="similarity">
    <text evidence="3">Belongs to the NMT1/THI5 family.</text>
</comment>
<evidence type="ECO:0000256" key="9">
    <source>
        <dbReference type="ARBA" id="ARBA00023004"/>
    </source>
</evidence>
<evidence type="ECO:0000256" key="8">
    <source>
        <dbReference type="ARBA" id="ARBA00022977"/>
    </source>
</evidence>
<dbReference type="OrthoDB" id="8555942at2"/>
<evidence type="ECO:0000256" key="6">
    <source>
        <dbReference type="ARBA" id="ARBA00022723"/>
    </source>
</evidence>